<dbReference type="GeneID" id="68918894"/>
<protein>
    <submittedName>
        <fullName evidence="1">Protein CBG27441</fullName>
    </submittedName>
</protein>
<sequence>MFTDRKKNEKKPNSGMHTALILVLERKRV</sequence>
<reference evidence="1 2" key="2">
    <citation type="journal article" date="2011" name="PLoS Genet.">
        <title>Caenorhabditis briggsae recombinant inbred line genotypes reveal inter-strain incompatibility and the evolution of recombination.</title>
        <authorList>
            <person name="Ross J.A."/>
            <person name="Koboldt D.C."/>
            <person name="Staisch J.E."/>
            <person name="Chamberlin H.M."/>
            <person name="Gupta B.P."/>
            <person name="Miller R.D."/>
            <person name="Baird S.E."/>
            <person name="Haag E.S."/>
        </authorList>
    </citation>
    <scope>NUCLEOTIDE SEQUENCE [LARGE SCALE GENOMIC DNA]</scope>
    <source>
        <strain evidence="1 2">AF16</strain>
    </source>
</reference>
<name>B6IK18_CAEBR</name>
<dbReference type="AlphaFoldDB" id="B6IK18"/>
<accession>B6IK18</accession>
<organism evidence="1 2">
    <name type="scientific">Caenorhabditis briggsae</name>
    <dbReference type="NCBI Taxonomy" id="6238"/>
    <lineage>
        <taxon>Eukaryota</taxon>
        <taxon>Metazoa</taxon>
        <taxon>Ecdysozoa</taxon>
        <taxon>Nematoda</taxon>
        <taxon>Chromadorea</taxon>
        <taxon>Rhabditida</taxon>
        <taxon>Rhabditina</taxon>
        <taxon>Rhabditomorpha</taxon>
        <taxon>Rhabditoidea</taxon>
        <taxon>Rhabditidae</taxon>
        <taxon>Peloderinae</taxon>
        <taxon>Caenorhabditis</taxon>
    </lineage>
</organism>
<reference evidence="1 2" key="1">
    <citation type="journal article" date="2003" name="PLoS Biol.">
        <title>The genome sequence of Caenorhabditis briggsae: a platform for comparative genomics.</title>
        <authorList>
            <person name="Stein L.D."/>
            <person name="Bao Z."/>
            <person name="Blasiar D."/>
            <person name="Blumenthal T."/>
            <person name="Brent M.R."/>
            <person name="Chen N."/>
            <person name="Chinwalla A."/>
            <person name="Clarke L."/>
            <person name="Clee C."/>
            <person name="Coghlan A."/>
            <person name="Coulson A."/>
            <person name="D'Eustachio P."/>
            <person name="Fitch D.H."/>
            <person name="Fulton L.A."/>
            <person name="Fulton R.E."/>
            <person name="Griffiths-Jones S."/>
            <person name="Harris T.W."/>
            <person name="Hillier L.W."/>
            <person name="Kamath R."/>
            <person name="Kuwabara P.E."/>
            <person name="Mardis E.R."/>
            <person name="Marra M.A."/>
            <person name="Miner T.L."/>
            <person name="Minx P."/>
            <person name="Mullikin J.C."/>
            <person name="Plumb R.W."/>
            <person name="Rogers J."/>
            <person name="Schein J.E."/>
            <person name="Sohrmann M."/>
            <person name="Spieth J."/>
            <person name="Stajich J.E."/>
            <person name="Wei C."/>
            <person name="Willey D."/>
            <person name="Wilson R.K."/>
            <person name="Durbin R."/>
            <person name="Waterston R.H."/>
        </authorList>
    </citation>
    <scope>NUCLEOTIDE SEQUENCE [LARGE SCALE GENOMIC DNA]</scope>
    <source>
        <strain evidence="1 2">AF16</strain>
    </source>
</reference>
<dbReference type="EMBL" id="HE600961">
    <property type="protein sequence ID" value="CAS00248.1"/>
    <property type="molecule type" value="Genomic_DNA"/>
</dbReference>
<evidence type="ECO:0000313" key="2">
    <source>
        <dbReference type="Proteomes" id="UP000008549"/>
    </source>
</evidence>
<dbReference type="HOGENOM" id="CLU_3410926_0_0_1"/>
<dbReference type="InParanoid" id="B6IK18"/>
<dbReference type="RefSeq" id="XP_045099808.1">
    <property type="nucleotide sequence ID" value="XM_045238857.1"/>
</dbReference>
<proteinExistence type="predicted"/>
<dbReference type="CTD" id="68918894"/>
<dbReference type="Proteomes" id="UP000008549">
    <property type="component" value="Unassembled WGS sequence"/>
</dbReference>
<gene>
    <name evidence="1" type="ORF">CBG27441</name>
    <name evidence="1" type="ORF">CBG_27441</name>
</gene>
<dbReference type="KEGG" id="cbr:CBG_27441"/>
<evidence type="ECO:0000313" key="1">
    <source>
        <dbReference type="EMBL" id="CAS00248.1"/>
    </source>
</evidence>
<keyword evidence="2" id="KW-1185">Reference proteome</keyword>